<dbReference type="AlphaFoldDB" id="A0A0Q9YP24"/>
<dbReference type="Gene3D" id="2.160.10.10">
    <property type="entry name" value="Hexapeptide repeat proteins"/>
    <property type="match status" value="1"/>
</dbReference>
<evidence type="ECO:0000256" key="3">
    <source>
        <dbReference type="ARBA" id="ARBA00022737"/>
    </source>
</evidence>
<evidence type="ECO:0000313" key="8">
    <source>
        <dbReference type="EMBL" id="KRG22464.1"/>
    </source>
</evidence>
<keyword evidence="3" id="KW-0677">Repeat</keyword>
<dbReference type="Gene3D" id="3.40.50.20">
    <property type="match status" value="1"/>
</dbReference>
<dbReference type="EMBL" id="LKAJ01000002">
    <property type="protein sequence ID" value="KRG22464.1"/>
    <property type="molecule type" value="Genomic_DNA"/>
</dbReference>
<evidence type="ECO:0000256" key="5">
    <source>
        <dbReference type="PIRSR" id="PIRSR620019-1"/>
    </source>
</evidence>
<gene>
    <name evidence="8" type="primary">epsM</name>
    <name evidence="8" type="ORF">HT99x_00887</name>
</gene>
<protein>
    <submittedName>
        <fullName evidence="8">Putative acetyltransferase EpsM</fullName>
        <ecNumber evidence="8">2.3.1.-</ecNumber>
    </submittedName>
</protein>
<accession>A0A0Q9YP24</accession>
<dbReference type="InterPro" id="IPR001451">
    <property type="entry name" value="Hexapep"/>
</dbReference>
<keyword evidence="2 8" id="KW-0808">Transferase</keyword>
<feature type="binding site" evidence="6">
    <location>
        <position position="156"/>
    </location>
    <ligand>
        <name>acetyl-CoA</name>
        <dbReference type="ChEBI" id="CHEBI:57288"/>
    </ligand>
</feature>
<dbReference type="SUPFAM" id="SSF51161">
    <property type="entry name" value="Trimeric LpxA-like enzymes"/>
    <property type="match status" value="1"/>
</dbReference>
<proteinExistence type="inferred from homology"/>
<dbReference type="STRING" id="295108.HT99x_00887"/>
<dbReference type="CDD" id="cd03360">
    <property type="entry name" value="LbH_AT_putative"/>
    <property type="match status" value="1"/>
</dbReference>
<feature type="active site" description="Proton acceptor" evidence="5">
    <location>
        <position position="147"/>
    </location>
</feature>
<dbReference type="OrthoDB" id="9794407at2"/>
<dbReference type="PANTHER" id="PTHR43300">
    <property type="entry name" value="ACETYLTRANSFERASE"/>
    <property type="match status" value="1"/>
</dbReference>
<dbReference type="NCBIfam" id="TIGR03570">
    <property type="entry name" value="NeuD_NnaD"/>
    <property type="match status" value="1"/>
</dbReference>
<dbReference type="InterPro" id="IPR050179">
    <property type="entry name" value="Trans_hexapeptide_repeat"/>
</dbReference>
<dbReference type="PROSITE" id="PS00101">
    <property type="entry name" value="HEXAPEP_TRANSFERASES"/>
    <property type="match status" value="1"/>
</dbReference>
<dbReference type="EC" id="2.3.1.-" evidence="8"/>
<keyword evidence="4 8" id="KW-0012">Acyltransferase</keyword>
<dbReference type="InterPro" id="IPR020019">
    <property type="entry name" value="AcTrfase_PglD-like"/>
</dbReference>
<evidence type="ECO:0000256" key="4">
    <source>
        <dbReference type="ARBA" id="ARBA00023315"/>
    </source>
</evidence>
<sequence length="226" mass="24089">MKQSVSKDRPLIIIGAGGHAAVLAEIIKLRNLPVVGVVALNEQEIKGYPEYPYLGKDEEIDEYDPATIQLVNAVGAVSVEKNAIREQLFHQFTQKGYHFATLIHPSAVVASTATFKEGAQIMAGAIIQPNVVIGHNTIINTGASIDHDCEIGDNVHIAPRATLSGNIKVGNKTHIGVGATLIQGITVGDEAMICAGAIVIRPIASQRKVLGSYKRLAQGNDKNEEI</sequence>
<name>A0A0Q9YP24_9GAMM</name>
<feature type="domain" description="PglD N-terminal" evidence="7">
    <location>
        <begin position="11"/>
        <end position="91"/>
    </location>
</feature>
<feature type="site" description="Increases basicity of active site His" evidence="5">
    <location>
        <position position="148"/>
    </location>
</feature>
<dbReference type="InterPro" id="IPR011004">
    <property type="entry name" value="Trimer_LpxA-like_sf"/>
</dbReference>
<dbReference type="InterPro" id="IPR041561">
    <property type="entry name" value="PglD_N"/>
</dbReference>
<evidence type="ECO:0000256" key="2">
    <source>
        <dbReference type="ARBA" id="ARBA00022679"/>
    </source>
</evidence>
<dbReference type="Pfam" id="PF17836">
    <property type="entry name" value="PglD_N"/>
    <property type="match status" value="1"/>
</dbReference>
<evidence type="ECO:0000256" key="6">
    <source>
        <dbReference type="PIRSR" id="PIRSR620019-2"/>
    </source>
</evidence>
<evidence type="ECO:0000259" key="7">
    <source>
        <dbReference type="Pfam" id="PF17836"/>
    </source>
</evidence>
<evidence type="ECO:0000256" key="1">
    <source>
        <dbReference type="ARBA" id="ARBA00007274"/>
    </source>
</evidence>
<comment type="similarity">
    <text evidence="1">Belongs to the transferase hexapeptide repeat family.</text>
</comment>
<dbReference type="InterPro" id="IPR018357">
    <property type="entry name" value="Hexapep_transf_CS"/>
</dbReference>
<dbReference type="Pfam" id="PF00132">
    <property type="entry name" value="Hexapep"/>
    <property type="match status" value="1"/>
</dbReference>
<comment type="caution">
    <text evidence="8">The sequence shown here is derived from an EMBL/GenBank/DDBJ whole genome shotgun (WGS) entry which is preliminary data.</text>
</comment>
<reference evidence="8" key="1">
    <citation type="submission" date="2015-09" db="EMBL/GenBank/DDBJ databases">
        <title>Draft Genome Sequences of Two Novel Amoeba-resistant Intranuclear Bacteria, Candidatus Berkiella cookevillensis and Candidatus Berkiella aquae.</title>
        <authorList>
            <person name="Mehari Y.T."/>
            <person name="Arivett B.A."/>
            <person name="Farone A.L."/>
            <person name="Gunderson J.H."/>
            <person name="Farone M.B."/>
        </authorList>
    </citation>
    <scope>NUCLEOTIDE SEQUENCE [LARGE SCALE GENOMIC DNA]</scope>
    <source>
        <strain evidence="8">HT99</strain>
    </source>
</reference>
<dbReference type="PANTHER" id="PTHR43300:SF7">
    <property type="entry name" value="UDP-N-ACETYLBACILLOSAMINE N-ACETYLTRANSFERASE"/>
    <property type="match status" value="1"/>
</dbReference>
<organism evidence="8">
    <name type="scientific">Candidatus Berkiella aquae</name>
    <dbReference type="NCBI Taxonomy" id="295108"/>
    <lineage>
        <taxon>Bacteria</taxon>
        <taxon>Pseudomonadati</taxon>
        <taxon>Pseudomonadota</taxon>
        <taxon>Gammaproteobacteria</taxon>
        <taxon>Candidatus Berkiellales</taxon>
        <taxon>Candidatus Berkiellaceae</taxon>
        <taxon>Candidatus Berkiella</taxon>
    </lineage>
</organism>
<dbReference type="GO" id="GO:0016746">
    <property type="term" value="F:acyltransferase activity"/>
    <property type="evidence" value="ECO:0007669"/>
    <property type="project" value="UniProtKB-KW"/>
</dbReference>